<dbReference type="InterPro" id="IPR006110">
    <property type="entry name" value="Pol_omega/Rpo6/RPB6"/>
</dbReference>
<keyword evidence="4 11" id="KW-0240">DNA-directed RNA polymerase</keyword>
<dbReference type="AlphaFoldDB" id="A0A174YMN3"/>
<evidence type="ECO:0000313" key="11">
    <source>
        <dbReference type="EMBL" id="CUQ76365.1"/>
    </source>
</evidence>
<proteinExistence type="inferred from homology"/>
<dbReference type="Proteomes" id="UP000285844">
    <property type="component" value="Unassembled WGS sequence"/>
</dbReference>
<reference evidence="11 15" key="1">
    <citation type="submission" date="2015-09" db="EMBL/GenBank/DDBJ databases">
        <authorList>
            <consortium name="Pathogen Informatics"/>
        </authorList>
    </citation>
    <scope>NUCLEOTIDE SEQUENCE [LARGE SCALE GENOMIC DNA]</scope>
    <source>
        <strain evidence="11 15">2789STDY5834875</strain>
    </source>
</reference>
<evidence type="ECO:0000256" key="10">
    <source>
        <dbReference type="SAM" id="MobiDB-lite"/>
    </source>
</evidence>
<evidence type="ECO:0000256" key="6">
    <source>
        <dbReference type="ARBA" id="ARBA00022695"/>
    </source>
</evidence>
<evidence type="ECO:0000313" key="18">
    <source>
        <dbReference type="Proteomes" id="UP000285844"/>
    </source>
</evidence>
<evidence type="ECO:0000256" key="9">
    <source>
        <dbReference type="ARBA" id="ARBA00048552"/>
    </source>
</evidence>
<dbReference type="SUPFAM" id="SSF63562">
    <property type="entry name" value="RPB6/omega subunit-like"/>
    <property type="match status" value="1"/>
</dbReference>
<organism evidence="11 15">
    <name type="scientific">Lachnospira eligens</name>
    <dbReference type="NCBI Taxonomy" id="39485"/>
    <lineage>
        <taxon>Bacteria</taxon>
        <taxon>Bacillati</taxon>
        <taxon>Bacillota</taxon>
        <taxon>Clostridia</taxon>
        <taxon>Lachnospirales</taxon>
        <taxon>Lachnospiraceae</taxon>
        <taxon>Lachnospira</taxon>
    </lineage>
</organism>
<dbReference type="NCBIfam" id="TIGR00690">
    <property type="entry name" value="rpoZ"/>
    <property type="match status" value="1"/>
</dbReference>
<accession>A0A174YMN3</accession>
<evidence type="ECO:0000256" key="3">
    <source>
        <dbReference type="ARBA" id="ARBA00013725"/>
    </source>
</evidence>
<dbReference type="GO" id="GO:0006351">
    <property type="term" value="P:DNA-templated transcription"/>
    <property type="evidence" value="ECO:0007669"/>
    <property type="project" value="InterPro"/>
</dbReference>
<dbReference type="GO" id="GO:0003677">
    <property type="term" value="F:DNA binding"/>
    <property type="evidence" value="ECO:0007669"/>
    <property type="project" value="InterPro"/>
</dbReference>
<dbReference type="Proteomes" id="UP000285201">
    <property type="component" value="Unassembled WGS sequence"/>
</dbReference>
<keyword evidence="7" id="KW-0804">Transcription</keyword>
<gene>
    <name evidence="12" type="primary">rpoZ</name>
    <name evidence="14" type="ORF">DW007_02060</name>
    <name evidence="13" type="ORF">DW811_00050</name>
    <name evidence="12" type="ORF">DW858_07310</name>
    <name evidence="11" type="ORF">ERS852490_01015</name>
</gene>
<dbReference type="EMBL" id="QROY01000002">
    <property type="protein sequence ID" value="RHL70951.1"/>
    <property type="molecule type" value="Genomic_DNA"/>
</dbReference>
<evidence type="ECO:0000256" key="8">
    <source>
        <dbReference type="ARBA" id="ARBA00029924"/>
    </source>
</evidence>
<dbReference type="Gene3D" id="3.90.940.10">
    <property type="match status" value="1"/>
</dbReference>
<dbReference type="GO" id="GO:0000428">
    <property type="term" value="C:DNA-directed RNA polymerase complex"/>
    <property type="evidence" value="ECO:0007669"/>
    <property type="project" value="UniProtKB-KW"/>
</dbReference>
<dbReference type="RefSeq" id="WP_070099699.1">
    <property type="nucleotide sequence ID" value="NZ_CZBU01000002.1"/>
</dbReference>
<evidence type="ECO:0000256" key="1">
    <source>
        <dbReference type="ARBA" id="ARBA00006711"/>
    </source>
</evidence>
<dbReference type="Proteomes" id="UP000284794">
    <property type="component" value="Unassembled WGS sequence"/>
</dbReference>
<evidence type="ECO:0000313" key="16">
    <source>
        <dbReference type="Proteomes" id="UP000284794"/>
    </source>
</evidence>
<evidence type="ECO:0000256" key="5">
    <source>
        <dbReference type="ARBA" id="ARBA00022679"/>
    </source>
</evidence>
<reference evidence="16 17" key="2">
    <citation type="submission" date="2018-08" db="EMBL/GenBank/DDBJ databases">
        <title>A genome reference for cultivated species of the human gut microbiota.</title>
        <authorList>
            <person name="Zou Y."/>
            <person name="Xue W."/>
            <person name="Luo G."/>
        </authorList>
    </citation>
    <scope>NUCLEOTIDE SEQUENCE [LARGE SCALE GENOMIC DNA]</scope>
    <source>
        <strain evidence="14 17">AF36-7BH</strain>
        <strain evidence="13 16">AM32-2AC</strain>
        <strain evidence="12 18">AM37-3BH</strain>
    </source>
</reference>
<sequence length="126" mass="14306">MIHPSYTELMAVINSEVEEGEQPLVQSRYSIVKATANRAKEIIDARSVEEKIAKARIEASNKEKEKEKDKDKVEEKRISKEDERKLQVGTPLVRCSEKDKPLSIAVKEFYEGKVKILGSTDENTSL</sequence>
<dbReference type="GO" id="GO:0003899">
    <property type="term" value="F:DNA-directed RNA polymerase activity"/>
    <property type="evidence" value="ECO:0007669"/>
    <property type="project" value="UniProtKB-EC"/>
</dbReference>
<protein>
    <recommendedName>
        <fullName evidence="3">DNA-directed RNA polymerase subunit omega</fullName>
        <ecNumber evidence="2">2.7.7.6</ecNumber>
    </recommendedName>
    <alternativeName>
        <fullName evidence="8">Transcriptase subunit omega</fullName>
    </alternativeName>
</protein>
<comment type="catalytic activity">
    <reaction evidence="9">
        <text>RNA(n) + a ribonucleoside 5'-triphosphate = RNA(n+1) + diphosphate</text>
        <dbReference type="Rhea" id="RHEA:21248"/>
        <dbReference type="Rhea" id="RHEA-COMP:14527"/>
        <dbReference type="Rhea" id="RHEA-COMP:17342"/>
        <dbReference type="ChEBI" id="CHEBI:33019"/>
        <dbReference type="ChEBI" id="CHEBI:61557"/>
        <dbReference type="ChEBI" id="CHEBI:140395"/>
        <dbReference type="EC" id="2.7.7.6"/>
    </reaction>
</comment>
<evidence type="ECO:0000313" key="17">
    <source>
        <dbReference type="Proteomes" id="UP000285201"/>
    </source>
</evidence>
<keyword evidence="6 12" id="KW-0548">Nucleotidyltransferase</keyword>
<comment type="similarity">
    <text evidence="1">Belongs to the RNA polymerase subunit omega family.</text>
</comment>
<dbReference type="InterPro" id="IPR003716">
    <property type="entry name" value="DNA-dir_RNA_pol_omega"/>
</dbReference>
<dbReference type="InterPro" id="IPR036161">
    <property type="entry name" value="RPB6/omega-like_sf"/>
</dbReference>
<feature type="region of interest" description="Disordered" evidence="10">
    <location>
        <begin position="59"/>
        <end position="84"/>
    </location>
</feature>
<evidence type="ECO:0000256" key="7">
    <source>
        <dbReference type="ARBA" id="ARBA00023163"/>
    </source>
</evidence>
<dbReference type="EMBL" id="CZBU01000002">
    <property type="protein sequence ID" value="CUQ76365.1"/>
    <property type="molecule type" value="Genomic_DNA"/>
</dbReference>
<evidence type="ECO:0000313" key="12">
    <source>
        <dbReference type="EMBL" id="RHC13135.1"/>
    </source>
</evidence>
<dbReference type="EMBL" id="QSHM01000007">
    <property type="protein sequence ID" value="RHC13135.1"/>
    <property type="molecule type" value="Genomic_DNA"/>
</dbReference>
<evidence type="ECO:0000313" key="14">
    <source>
        <dbReference type="EMBL" id="RHL70951.1"/>
    </source>
</evidence>
<evidence type="ECO:0000313" key="15">
    <source>
        <dbReference type="Proteomes" id="UP000095621"/>
    </source>
</evidence>
<dbReference type="Proteomes" id="UP000095621">
    <property type="component" value="Unassembled WGS sequence"/>
</dbReference>
<dbReference type="SMART" id="SM01409">
    <property type="entry name" value="RNA_pol_Rpb6"/>
    <property type="match status" value="1"/>
</dbReference>
<dbReference type="Pfam" id="PF01192">
    <property type="entry name" value="RNA_pol_Rpb6"/>
    <property type="match status" value="1"/>
</dbReference>
<evidence type="ECO:0000313" key="13">
    <source>
        <dbReference type="EMBL" id="RHD10812.1"/>
    </source>
</evidence>
<keyword evidence="5 12" id="KW-0808">Transferase</keyword>
<name>A0A174YMN3_9FIRM</name>
<evidence type="ECO:0000256" key="2">
    <source>
        <dbReference type="ARBA" id="ARBA00012418"/>
    </source>
</evidence>
<dbReference type="OrthoDB" id="9815459at2"/>
<dbReference type="EMBL" id="QSIS01000001">
    <property type="protein sequence ID" value="RHD10812.1"/>
    <property type="molecule type" value="Genomic_DNA"/>
</dbReference>
<dbReference type="EC" id="2.7.7.6" evidence="2"/>
<evidence type="ECO:0000256" key="4">
    <source>
        <dbReference type="ARBA" id="ARBA00022478"/>
    </source>
</evidence>